<dbReference type="GO" id="GO:0009003">
    <property type="term" value="F:signal peptidase activity"/>
    <property type="evidence" value="ECO:0007669"/>
    <property type="project" value="UniProtKB-EC"/>
</dbReference>
<keyword evidence="3 6" id="KW-1133">Transmembrane helix</keyword>
<evidence type="ECO:0000256" key="1">
    <source>
        <dbReference type="ARBA" id="ARBA00004370"/>
    </source>
</evidence>
<gene>
    <name evidence="8" type="ORF">O4220_24430</name>
</gene>
<dbReference type="RefSeq" id="WP_269608139.1">
    <property type="nucleotide sequence ID" value="NZ_JAPWIJ010000013.1"/>
</dbReference>
<organism evidence="8 9">
    <name type="scientific">Rhodococcus ruber</name>
    <dbReference type="NCBI Taxonomy" id="1830"/>
    <lineage>
        <taxon>Bacteria</taxon>
        <taxon>Bacillati</taxon>
        <taxon>Actinomycetota</taxon>
        <taxon>Actinomycetes</taxon>
        <taxon>Mycobacteriales</taxon>
        <taxon>Nocardiaceae</taxon>
        <taxon>Rhodococcus</taxon>
    </lineage>
</organism>
<dbReference type="CDD" id="cd06462">
    <property type="entry name" value="Peptidase_S24_S26"/>
    <property type="match status" value="1"/>
</dbReference>
<dbReference type="InterPro" id="IPR036286">
    <property type="entry name" value="LexA/Signal_pep-like_sf"/>
</dbReference>
<evidence type="ECO:0000256" key="5">
    <source>
        <dbReference type="NCBIfam" id="TIGR02228"/>
    </source>
</evidence>
<reference evidence="8" key="1">
    <citation type="submission" date="2022-12" db="EMBL/GenBank/DDBJ databases">
        <authorList>
            <person name="Krivoruchko A.V."/>
            <person name="Elkin A."/>
        </authorList>
    </citation>
    <scope>NUCLEOTIDE SEQUENCE</scope>
    <source>
        <strain evidence="8">IEGM 1391</strain>
    </source>
</reference>
<feature type="transmembrane region" description="Helical" evidence="6">
    <location>
        <begin position="22"/>
        <end position="51"/>
    </location>
</feature>
<comment type="caution">
    <text evidence="8">The sequence shown here is derived from an EMBL/GenBank/DDBJ whole genome shotgun (WGS) entry which is preliminary data.</text>
</comment>
<keyword evidence="8" id="KW-0378">Hydrolase</keyword>
<feature type="transmembrane region" description="Helical" evidence="6">
    <location>
        <begin position="151"/>
        <end position="169"/>
    </location>
</feature>
<evidence type="ECO:0000313" key="9">
    <source>
        <dbReference type="Proteomes" id="UP001081071"/>
    </source>
</evidence>
<evidence type="ECO:0000256" key="4">
    <source>
        <dbReference type="ARBA" id="ARBA00023136"/>
    </source>
</evidence>
<dbReference type="PANTHER" id="PTHR10806">
    <property type="entry name" value="SIGNAL PEPTIDASE COMPLEX CATALYTIC SUBUNIT SEC11"/>
    <property type="match status" value="1"/>
</dbReference>
<evidence type="ECO:0000256" key="6">
    <source>
        <dbReference type="SAM" id="Phobius"/>
    </source>
</evidence>
<evidence type="ECO:0000256" key="3">
    <source>
        <dbReference type="ARBA" id="ARBA00022989"/>
    </source>
</evidence>
<keyword evidence="4 6" id="KW-0472">Membrane</keyword>
<dbReference type="PANTHER" id="PTHR10806:SF6">
    <property type="entry name" value="SIGNAL PEPTIDASE COMPLEX CATALYTIC SUBUNIT SEC11"/>
    <property type="match status" value="1"/>
</dbReference>
<evidence type="ECO:0000313" key="8">
    <source>
        <dbReference type="EMBL" id="MCZ4521677.1"/>
    </source>
</evidence>
<feature type="domain" description="Peptidase S26" evidence="7">
    <location>
        <begin position="27"/>
        <end position="97"/>
    </location>
</feature>
<dbReference type="SUPFAM" id="SSF51306">
    <property type="entry name" value="LexA/Signal peptidase"/>
    <property type="match status" value="1"/>
</dbReference>
<dbReference type="Proteomes" id="UP001081071">
    <property type="component" value="Unassembled WGS sequence"/>
</dbReference>
<sequence>MTQARHGNAEAKRSLWSRAGDWLLNILAVGGVVCIALVICAFAFNITLIMFKTGSMSPAIPTGSLAVVQKVSADSVQVGDVVTVDRPGELPVTHRVVTTNALPDSGAMYLELKGDANEYADQGLYQVDEVRKVLWSVPGLARVIVYFSNPYVLGGITLAMAALVVGVFWPRGKDGDEHEESFADDELEIERH</sequence>
<name>A0ABT4ML06_9NOCA</name>
<proteinExistence type="predicted"/>
<comment type="subcellular location">
    <subcellularLocation>
        <location evidence="1">Membrane</location>
    </subcellularLocation>
</comment>
<evidence type="ECO:0000256" key="2">
    <source>
        <dbReference type="ARBA" id="ARBA00022692"/>
    </source>
</evidence>
<dbReference type="InterPro" id="IPR019533">
    <property type="entry name" value="Peptidase_S26"/>
</dbReference>
<accession>A0ABT4ML06</accession>
<dbReference type="EC" id="3.4.21.89" evidence="5"/>
<dbReference type="InterPro" id="IPR001733">
    <property type="entry name" value="Peptidase_S26B"/>
</dbReference>
<dbReference type="EMBL" id="JAPWIJ010000013">
    <property type="protein sequence ID" value="MCZ4521677.1"/>
    <property type="molecule type" value="Genomic_DNA"/>
</dbReference>
<keyword evidence="2 6" id="KW-0812">Transmembrane</keyword>
<keyword evidence="9" id="KW-1185">Reference proteome</keyword>
<evidence type="ECO:0000259" key="7">
    <source>
        <dbReference type="Pfam" id="PF10502"/>
    </source>
</evidence>
<protein>
    <recommendedName>
        <fullName evidence="5">Signal peptidase I</fullName>
        <ecNumber evidence="5">3.4.21.89</ecNumber>
    </recommendedName>
</protein>
<dbReference type="Pfam" id="PF10502">
    <property type="entry name" value="Peptidase_S26"/>
    <property type="match status" value="1"/>
</dbReference>
<dbReference type="NCBIfam" id="TIGR02228">
    <property type="entry name" value="sigpep_I_arch"/>
    <property type="match status" value="1"/>
</dbReference>